<keyword evidence="2" id="KW-0784">Thiamine biosynthesis</keyword>
<protein>
    <recommendedName>
        <fullName evidence="5">glycine oxidase</fullName>
        <ecNumber evidence="5">1.4.3.19</ecNumber>
    </recommendedName>
</protein>
<organism evidence="7 8">
    <name type="scientific">Paenibacillus athensensis</name>
    <dbReference type="NCBI Taxonomy" id="1967502"/>
    <lineage>
        <taxon>Bacteria</taxon>
        <taxon>Bacillati</taxon>
        <taxon>Bacillota</taxon>
        <taxon>Bacilli</taxon>
        <taxon>Bacillales</taxon>
        <taxon>Paenibacillaceae</taxon>
        <taxon>Paenibacillus</taxon>
    </lineage>
</organism>
<dbReference type="InterPro" id="IPR006076">
    <property type="entry name" value="FAD-dep_OxRdtase"/>
</dbReference>
<dbReference type="GO" id="GO:0050660">
    <property type="term" value="F:flavin adenine dinucleotide binding"/>
    <property type="evidence" value="ECO:0007669"/>
    <property type="project" value="InterPro"/>
</dbReference>
<dbReference type="AlphaFoldDB" id="A0A4Y8PPY0"/>
<evidence type="ECO:0000256" key="1">
    <source>
        <dbReference type="ARBA" id="ARBA00004948"/>
    </source>
</evidence>
<dbReference type="EMBL" id="MYFO01000065">
    <property type="protein sequence ID" value="TFE82855.1"/>
    <property type="molecule type" value="Genomic_DNA"/>
</dbReference>
<dbReference type="NCBIfam" id="TIGR02352">
    <property type="entry name" value="thiamin_ThiO"/>
    <property type="match status" value="1"/>
</dbReference>
<dbReference type="UniPathway" id="UPA00060"/>
<evidence type="ECO:0000256" key="3">
    <source>
        <dbReference type="ARBA" id="ARBA00023002"/>
    </source>
</evidence>
<evidence type="ECO:0000313" key="7">
    <source>
        <dbReference type="EMBL" id="TFE82855.1"/>
    </source>
</evidence>
<accession>A0A4Y8PPY0</accession>
<dbReference type="Gene3D" id="3.30.9.10">
    <property type="entry name" value="D-Amino Acid Oxidase, subunit A, domain 2"/>
    <property type="match status" value="1"/>
</dbReference>
<dbReference type="InterPro" id="IPR012727">
    <property type="entry name" value="Gly_oxidase_ThiO"/>
</dbReference>
<reference evidence="7 8" key="1">
    <citation type="submission" date="2017-03" db="EMBL/GenBank/DDBJ databases">
        <title>Isolation of Levoglucosan Utilizing Bacteria.</title>
        <authorList>
            <person name="Arya A.S."/>
        </authorList>
    </citation>
    <scope>NUCLEOTIDE SEQUENCE [LARGE SCALE GENOMIC DNA]</scope>
    <source>
        <strain evidence="7 8">MEC069</strain>
    </source>
</reference>
<keyword evidence="8" id="KW-1185">Reference proteome</keyword>
<dbReference type="PROSITE" id="PS51257">
    <property type="entry name" value="PROKAR_LIPOPROTEIN"/>
    <property type="match status" value="1"/>
</dbReference>
<evidence type="ECO:0000256" key="2">
    <source>
        <dbReference type="ARBA" id="ARBA00022977"/>
    </source>
</evidence>
<dbReference type="EC" id="1.4.3.19" evidence="5"/>
<evidence type="ECO:0000256" key="5">
    <source>
        <dbReference type="ARBA" id="ARBA00050018"/>
    </source>
</evidence>
<dbReference type="SUPFAM" id="SSF51905">
    <property type="entry name" value="FAD/NAD(P)-binding domain"/>
    <property type="match status" value="1"/>
</dbReference>
<evidence type="ECO:0000256" key="4">
    <source>
        <dbReference type="ARBA" id="ARBA00049872"/>
    </source>
</evidence>
<proteinExistence type="predicted"/>
<dbReference type="Proteomes" id="UP000298246">
    <property type="component" value="Unassembled WGS sequence"/>
</dbReference>
<dbReference type="Pfam" id="PF01266">
    <property type="entry name" value="DAO"/>
    <property type="match status" value="1"/>
</dbReference>
<evidence type="ECO:0000259" key="6">
    <source>
        <dbReference type="Pfam" id="PF01266"/>
    </source>
</evidence>
<gene>
    <name evidence="7" type="ORF">B5M42_24320</name>
</gene>
<dbReference type="RefSeq" id="WP_134757662.1">
    <property type="nucleotide sequence ID" value="NZ_MYFO02000009.1"/>
</dbReference>
<feature type="domain" description="FAD dependent oxidoreductase" evidence="6">
    <location>
        <begin position="6"/>
        <end position="351"/>
    </location>
</feature>
<dbReference type="GO" id="GO:0009229">
    <property type="term" value="P:thiamine diphosphate biosynthetic process"/>
    <property type="evidence" value="ECO:0007669"/>
    <property type="project" value="UniProtKB-UniPathway"/>
</dbReference>
<dbReference type="SUPFAM" id="SSF54373">
    <property type="entry name" value="FAD-linked reductases, C-terminal domain"/>
    <property type="match status" value="1"/>
</dbReference>
<keyword evidence="3" id="KW-0560">Oxidoreductase</keyword>
<dbReference type="GO" id="GO:0005737">
    <property type="term" value="C:cytoplasm"/>
    <property type="evidence" value="ECO:0007669"/>
    <property type="project" value="TreeGrafter"/>
</dbReference>
<dbReference type="GO" id="GO:0043799">
    <property type="term" value="F:glycine oxidase activity"/>
    <property type="evidence" value="ECO:0007669"/>
    <property type="project" value="UniProtKB-EC"/>
</dbReference>
<evidence type="ECO:0000313" key="8">
    <source>
        <dbReference type="Proteomes" id="UP000298246"/>
    </source>
</evidence>
<dbReference type="GO" id="GO:0009228">
    <property type="term" value="P:thiamine biosynthetic process"/>
    <property type="evidence" value="ECO:0007669"/>
    <property type="project" value="UniProtKB-KW"/>
</dbReference>
<dbReference type="InterPro" id="IPR036188">
    <property type="entry name" value="FAD/NAD-bd_sf"/>
</dbReference>
<sequence length="392" mass="40723">MSRMDDVIVIGGGVIGCSIAYQLAGRGLAVTVLERGRLGGEATAAAAGMLGAQAEMDETGPLFQLSRWSRSLFPQLAEELGALTGIGIGLVREGLLHLAVDEAQEQELRARAALQRAAGETAAWLDAAEAVRLEPALSRELRGALYLPSDGQVEAPQLARALAAGAALRGARLREYAQAQELLVERGRVVGVLTDDGPRYAERVVAAAGVWSGRLLSGIGAELPLAPVKGECFSVLASPGLLRRTLFTPGCYIVPKAGGRLVVGATMQPGSYDRRVSLAGIAGLMQTAQRLLPAIGEAEWERAWSGLRPQSADGLPYLGAVPGYEGLYVAAGHYRNGILLAPATGVWLAALVAGGPAEAAELLAREERQRPGAGSWAAACQAERLGAEAALG</sequence>
<dbReference type="PANTHER" id="PTHR13847">
    <property type="entry name" value="SARCOSINE DEHYDROGENASE-RELATED"/>
    <property type="match status" value="1"/>
</dbReference>
<comment type="catalytic activity">
    <reaction evidence="4">
        <text>glycine + O2 + H2O = glyoxylate + H2O2 + NH4(+)</text>
        <dbReference type="Rhea" id="RHEA:11532"/>
        <dbReference type="ChEBI" id="CHEBI:15377"/>
        <dbReference type="ChEBI" id="CHEBI:15379"/>
        <dbReference type="ChEBI" id="CHEBI:16240"/>
        <dbReference type="ChEBI" id="CHEBI:28938"/>
        <dbReference type="ChEBI" id="CHEBI:36655"/>
        <dbReference type="ChEBI" id="CHEBI:57305"/>
        <dbReference type="EC" id="1.4.3.19"/>
    </reaction>
</comment>
<name>A0A4Y8PPY0_9BACL</name>
<comment type="pathway">
    <text evidence="1">Cofactor biosynthesis; thiamine diphosphate biosynthesis.</text>
</comment>
<comment type="caution">
    <text evidence="7">The sequence shown here is derived from an EMBL/GenBank/DDBJ whole genome shotgun (WGS) entry which is preliminary data.</text>
</comment>
<dbReference type="PANTHER" id="PTHR13847:SF289">
    <property type="entry name" value="GLYCINE OXIDASE"/>
    <property type="match status" value="1"/>
</dbReference>
<dbReference type="Gene3D" id="3.50.50.60">
    <property type="entry name" value="FAD/NAD(P)-binding domain"/>
    <property type="match status" value="1"/>
</dbReference>
<dbReference type="OrthoDB" id="9794226at2"/>